<dbReference type="InterPro" id="IPR050109">
    <property type="entry name" value="HTH-type_TetR-like_transc_reg"/>
</dbReference>
<evidence type="ECO:0000256" key="4">
    <source>
        <dbReference type="PROSITE-ProRule" id="PRU00335"/>
    </source>
</evidence>
<dbReference type="Proteomes" id="UP000256253">
    <property type="component" value="Unassembled WGS sequence"/>
</dbReference>
<dbReference type="GO" id="GO:0000976">
    <property type="term" value="F:transcription cis-regulatory region binding"/>
    <property type="evidence" value="ECO:0007669"/>
    <property type="project" value="TreeGrafter"/>
</dbReference>
<dbReference type="InterPro" id="IPR036271">
    <property type="entry name" value="Tet_transcr_reg_TetR-rel_C_sf"/>
</dbReference>
<dbReference type="EMBL" id="QTUA01000001">
    <property type="protein sequence ID" value="REF29120.1"/>
    <property type="molecule type" value="Genomic_DNA"/>
</dbReference>
<feature type="domain" description="HTH tetR-type" evidence="5">
    <location>
        <begin position="8"/>
        <end position="68"/>
    </location>
</feature>
<evidence type="ECO:0000256" key="1">
    <source>
        <dbReference type="ARBA" id="ARBA00023015"/>
    </source>
</evidence>
<name>A0A3D9UMA9_9MICO</name>
<sequence>MPTQARAFVTRERIMRGAAQALSQNGYEGTTIKDILDLTGVTKGALYFHFSSKDDLARAVLTAQSEWLSTVELTGSAAQQAIDTSYVFGVQLQTDELIRASVRLTTEGHGLDDVQRSAFDAWLNAATALCRQAKSEGSLREGVRPKELARTLTASVNGIQLSSLVYSKYSDIRGRLHDFWKLVAPATFTDEALTSLRLSAPRK</sequence>
<accession>A0A3D9UMA9</accession>
<dbReference type="Gene3D" id="1.10.357.10">
    <property type="entry name" value="Tetracycline Repressor, domain 2"/>
    <property type="match status" value="1"/>
</dbReference>
<dbReference type="Pfam" id="PF00440">
    <property type="entry name" value="TetR_N"/>
    <property type="match status" value="1"/>
</dbReference>
<dbReference type="NCBIfam" id="NF041196">
    <property type="entry name" value="ScbR_bind_reg"/>
    <property type="match status" value="1"/>
</dbReference>
<dbReference type="PROSITE" id="PS50977">
    <property type="entry name" value="HTH_TETR_2"/>
    <property type="match status" value="1"/>
</dbReference>
<evidence type="ECO:0000259" key="5">
    <source>
        <dbReference type="PROSITE" id="PS50977"/>
    </source>
</evidence>
<evidence type="ECO:0000313" key="7">
    <source>
        <dbReference type="Proteomes" id="UP000256253"/>
    </source>
</evidence>
<keyword evidence="1" id="KW-0805">Transcription regulation</keyword>
<feature type="DNA-binding region" description="H-T-H motif" evidence="4">
    <location>
        <begin position="31"/>
        <end position="50"/>
    </location>
</feature>
<dbReference type="PANTHER" id="PTHR30055">
    <property type="entry name" value="HTH-TYPE TRANSCRIPTIONAL REGULATOR RUTR"/>
    <property type="match status" value="1"/>
</dbReference>
<dbReference type="InterPro" id="IPR023772">
    <property type="entry name" value="DNA-bd_HTH_TetR-type_CS"/>
</dbReference>
<dbReference type="InterPro" id="IPR009057">
    <property type="entry name" value="Homeodomain-like_sf"/>
</dbReference>
<dbReference type="PANTHER" id="PTHR30055:SF234">
    <property type="entry name" value="HTH-TYPE TRANSCRIPTIONAL REGULATOR BETI"/>
    <property type="match status" value="1"/>
</dbReference>
<reference evidence="6 7" key="1">
    <citation type="submission" date="2018-08" db="EMBL/GenBank/DDBJ databases">
        <title>Sequencing the genomes of 1000 actinobacteria strains.</title>
        <authorList>
            <person name="Klenk H.-P."/>
        </authorList>
    </citation>
    <scope>NUCLEOTIDE SEQUENCE [LARGE SCALE GENOMIC DNA]</scope>
    <source>
        <strain evidence="6 7">DSM 22967</strain>
    </source>
</reference>
<dbReference type="GO" id="GO:0003700">
    <property type="term" value="F:DNA-binding transcription factor activity"/>
    <property type="evidence" value="ECO:0007669"/>
    <property type="project" value="TreeGrafter"/>
</dbReference>
<keyword evidence="2 4" id="KW-0238">DNA-binding</keyword>
<dbReference type="PRINTS" id="PR00455">
    <property type="entry name" value="HTHTETR"/>
</dbReference>
<evidence type="ECO:0000313" key="6">
    <source>
        <dbReference type="EMBL" id="REF29120.1"/>
    </source>
</evidence>
<dbReference type="SUPFAM" id="SSF48498">
    <property type="entry name" value="Tetracyclin repressor-like, C-terminal domain"/>
    <property type="match status" value="1"/>
</dbReference>
<gene>
    <name evidence="6" type="ORF">DFJ65_0048</name>
</gene>
<evidence type="ECO:0000256" key="3">
    <source>
        <dbReference type="ARBA" id="ARBA00023163"/>
    </source>
</evidence>
<proteinExistence type="predicted"/>
<protein>
    <submittedName>
        <fullName evidence="6">TetR family transcriptional regulator</fullName>
    </submittedName>
</protein>
<dbReference type="RefSeq" id="WP_170143940.1">
    <property type="nucleotide sequence ID" value="NZ_QTUA01000001.1"/>
</dbReference>
<dbReference type="AlphaFoldDB" id="A0A3D9UMA9"/>
<dbReference type="InterPro" id="IPR047923">
    <property type="entry name" value="ArpA-like"/>
</dbReference>
<keyword evidence="7" id="KW-1185">Reference proteome</keyword>
<keyword evidence="3" id="KW-0804">Transcription</keyword>
<dbReference type="InterPro" id="IPR001647">
    <property type="entry name" value="HTH_TetR"/>
</dbReference>
<evidence type="ECO:0000256" key="2">
    <source>
        <dbReference type="ARBA" id="ARBA00023125"/>
    </source>
</evidence>
<comment type="caution">
    <text evidence="6">The sequence shown here is derived from an EMBL/GenBank/DDBJ whole genome shotgun (WGS) entry which is preliminary data.</text>
</comment>
<dbReference type="SUPFAM" id="SSF46689">
    <property type="entry name" value="Homeodomain-like"/>
    <property type="match status" value="1"/>
</dbReference>
<organism evidence="6 7">
    <name type="scientific">Calidifontibacter indicus</name>
    <dbReference type="NCBI Taxonomy" id="419650"/>
    <lineage>
        <taxon>Bacteria</taxon>
        <taxon>Bacillati</taxon>
        <taxon>Actinomycetota</taxon>
        <taxon>Actinomycetes</taxon>
        <taxon>Micrococcales</taxon>
        <taxon>Dermacoccaceae</taxon>
        <taxon>Calidifontibacter</taxon>
    </lineage>
</organism>
<dbReference type="PROSITE" id="PS01081">
    <property type="entry name" value="HTH_TETR_1"/>
    <property type="match status" value="1"/>
</dbReference>